<dbReference type="GeneID" id="30155122"/>
<dbReference type="STRING" id="1295533.A0A1E3HUC0"/>
<protein>
    <recommendedName>
        <fullName evidence="4">CsbD-like domain-containing protein</fullName>
    </recommendedName>
</protein>
<dbReference type="PANTHER" id="PTHR40460">
    <property type="entry name" value="CHROMOSOME 1, WHOLE GENOME SHOTGUN SEQUENCE"/>
    <property type="match status" value="1"/>
</dbReference>
<organism evidence="2 3">
    <name type="scientific">Cryptococcus amylolentus CBS 6039</name>
    <dbReference type="NCBI Taxonomy" id="1295533"/>
    <lineage>
        <taxon>Eukaryota</taxon>
        <taxon>Fungi</taxon>
        <taxon>Dikarya</taxon>
        <taxon>Basidiomycota</taxon>
        <taxon>Agaricomycotina</taxon>
        <taxon>Tremellomycetes</taxon>
        <taxon>Tremellales</taxon>
        <taxon>Cryptococcaceae</taxon>
        <taxon>Cryptococcus</taxon>
    </lineage>
</organism>
<feature type="compositionally biased region" description="Low complexity" evidence="1">
    <location>
        <begin position="108"/>
        <end position="120"/>
    </location>
</feature>
<name>A0A1E3HUC0_9TREE</name>
<dbReference type="PANTHER" id="PTHR40460:SF1">
    <property type="entry name" value="CSBD-LIKE DOMAIN-CONTAINING PROTEIN"/>
    <property type="match status" value="1"/>
</dbReference>
<evidence type="ECO:0000313" key="2">
    <source>
        <dbReference type="EMBL" id="ODN79928.1"/>
    </source>
</evidence>
<feature type="region of interest" description="Disordered" evidence="1">
    <location>
        <begin position="134"/>
        <end position="157"/>
    </location>
</feature>
<evidence type="ECO:0008006" key="4">
    <source>
        <dbReference type="Google" id="ProtNLM"/>
    </source>
</evidence>
<dbReference type="EMBL" id="AWGJ01000005">
    <property type="protein sequence ID" value="ODN79928.1"/>
    <property type="molecule type" value="Genomic_DNA"/>
</dbReference>
<accession>A0A1E3HUC0</accession>
<keyword evidence="3" id="KW-1185">Reference proteome</keyword>
<sequence>MASNPKTNEPSQITGQINTAIGLAEQAVGAVIPEALGSTSWTESGTALQEAGEKEVEEAKRKKAVEAGVDAGVGKVKSAVGYVTGDQSQQTEGNTQAEKAQWDYKQASSDSPLSVPVPSVEGVKGKLESVQGIVTGDTEKQKEGNVKAEKAAWKDGV</sequence>
<evidence type="ECO:0000313" key="3">
    <source>
        <dbReference type="Proteomes" id="UP000094065"/>
    </source>
</evidence>
<feature type="compositionally biased region" description="Basic and acidic residues" evidence="1">
    <location>
        <begin position="137"/>
        <end position="157"/>
    </location>
</feature>
<reference evidence="2 3" key="1">
    <citation type="submission" date="2016-06" db="EMBL/GenBank/DDBJ databases">
        <title>Evolution of pathogenesis and genome organization in the Tremellales.</title>
        <authorList>
            <person name="Cuomo C."/>
            <person name="Litvintseva A."/>
            <person name="Heitman J."/>
            <person name="Chen Y."/>
            <person name="Sun S."/>
            <person name="Springer D."/>
            <person name="Dromer F."/>
            <person name="Young S."/>
            <person name="Zeng Q."/>
            <person name="Chapman S."/>
            <person name="Gujja S."/>
            <person name="Saif S."/>
            <person name="Birren B."/>
        </authorList>
    </citation>
    <scope>NUCLEOTIDE SEQUENCE [LARGE SCALE GENOMIC DNA]</scope>
    <source>
        <strain evidence="2 3">CBS 6039</strain>
    </source>
</reference>
<gene>
    <name evidence="2" type="ORF">L202_03813</name>
</gene>
<evidence type="ECO:0000256" key="1">
    <source>
        <dbReference type="SAM" id="MobiDB-lite"/>
    </source>
</evidence>
<dbReference type="AlphaFoldDB" id="A0A1E3HUC0"/>
<feature type="compositionally biased region" description="Polar residues" evidence="1">
    <location>
        <begin position="85"/>
        <end position="98"/>
    </location>
</feature>
<feature type="region of interest" description="Disordered" evidence="1">
    <location>
        <begin position="83"/>
        <end position="120"/>
    </location>
</feature>
<dbReference type="RefSeq" id="XP_018994775.1">
    <property type="nucleotide sequence ID" value="XM_019137749.1"/>
</dbReference>
<dbReference type="Proteomes" id="UP000094065">
    <property type="component" value="Unassembled WGS sequence"/>
</dbReference>
<dbReference type="OrthoDB" id="9999611at2759"/>
<proteinExistence type="predicted"/>
<comment type="caution">
    <text evidence="2">The sequence shown here is derived from an EMBL/GenBank/DDBJ whole genome shotgun (WGS) entry which is preliminary data.</text>
</comment>